<evidence type="ECO:0000313" key="2">
    <source>
        <dbReference type="EMBL" id="KAG5288495.1"/>
    </source>
</evidence>
<dbReference type="VEuPathDB" id="FungiDB:I7I52_12004"/>
<gene>
    <name evidence="2" type="ORF">I7I52_12004</name>
</gene>
<dbReference type="InterPro" id="IPR051678">
    <property type="entry name" value="AGP_Transferase"/>
</dbReference>
<name>A0A8H7YET0_AJECA</name>
<dbReference type="Gene3D" id="3.30.200.150">
    <property type="match status" value="1"/>
</dbReference>
<evidence type="ECO:0000259" key="1">
    <source>
        <dbReference type="Pfam" id="PF01636"/>
    </source>
</evidence>
<dbReference type="InterPro" id="IPR035896">
    <property type="entry name" value="AN1-like_Znf"/>
</dbReference>
<dbReference type="SUPFAM" id="SSF118310">
    <property type="entry name" value="AN1-like Zinc finger"/>
    <property type="match status" value="1"/>
</dbReference>
<dbReference type="AlphaFoldDB" id="A0A8H7YET0"/>
<dbReference type="InterPro" id="IPR002575">
    <property type="entry name" value="Aminoglycoside_PTrfase"/>
</dbReference>
<dbReference type="Gene3D" id="3.90.1200.10">
    <property type="match status" value="1"/>
</dbReference>
<dbReference type="Proteomes" id="UP000670092">
    <property type="component" value="Unassembled WGS sequence"/>
</dbReference>
<proteinExistence type="predicted"/>
<reference evidence="2 3" key="1">
    <citation type="submission" date="2021-01" db="EMBL/GenBank/DDBJ databases">
        <title>Chromosome-level genome assembly of a human fungal pathogen reveals clustering of transcriptionally co-regulated genes.</title>
        <authorList>
            <person name="Voorhies M."/>
            <person name="Cohen S."/>
            <person name="Shea T.P."/>
            <person name="Petrus S."/>
            <person name="Munoz J.F."/>
            <person name="Poplawski S."/>
            <person name="Goldman W.E."/>
            <person name="Michael T."/>
            <person name="Cuomo C.A."/>
            <person name="Sil A."/>
            <person name="Beyhan S."/>
        </authorList>
    </citation>
    <scope>NUCLEOTIDE SEQUENCE [LARGE SCALE GENOMIC DNA]</scope>
    <source>
        <strain evidence="2 3">G184AR</strain>
    </source>
</reference>
<comment type="caution">
    <text evidence="2">The sequence shown here is derived from an EMBL/GenBank/DDBJ whole genome shotgun (WGS) entry which is preliminary data.</text>
</comment>
<sequence>MAMWSCDFEPCDKPSVRTYGECVLCDRHLCAKHLRSEYHKCPKWEDEESYDPAAREAEQKEMAILLSKVNVSALLSRASSLRDGVPCSLTRPLQYDRSARSSVMGGMNYHIEIQFQDGLSWLARIRRLNATSPPPDLRAYIMCSEVATLQFLSKTKIPVPKVFDYNLDEKNPIGVGYILMEKMAGRSLRWSLLSAEQKRKVMSQLADIYIELQRFPFDLMGSLDQPGTERVGFFARESLTDYKNSHMLPMGPFPSSREYLLASIQLTLDLIMREECFSPRAIDAYLVHRFLLDSVSKKIFCPGRADGRFYLRHADNKGDHILIDDEYNITGIVDWEWAHTDVKSAAFNSPVMLLPVADFYDGKNQLGEDEVVFAQLLEDKGHEGLAEIVREGRILHRFEFCHGYDVADWEGFLGIFQGLRKALGVDGDLEWETWREKALSNYRDDDQLKKLLLAGDLSSTYG</sequence>
<protein>
    <submittedName>
        <fullName evidence="2">PKc-like superfamily domain-containing protein</fullName>
    </submittedName>
</protein>
<dbReference type="Pfam" id="PF01636">
    <property type="entry name" value="APH"/>
    <property type="match status" value="1"/>
</dbReference>
<dbReference type="OrthoDB" id="4177811at2759"/>
<organism evidence="2 3">
    <name type="scientific">Ajellomyces capsulatus</name>
    <name type="common">Darling's disease fungus</name>
    <name type="synonym">Histoplasma capsulatum</name>
    <dbReference type="NCBI Taxonomy" id="5037"/>
    <lineage>
        <taxon>Eukaryota</taxon>
        <taxon>Fungi</taxon>
        <taxon>Dikarya</taxon>
        <taxon>Ascomycota</taxon>
        <taxon>Pezizomycotina</taxon>
        <taxon>Eurotiomycetes</taxon>
        <taxon>Eurotiomycetidae</taxon>
        <taxon>Onygenales</taxon>
        <taxon>Ajellomycetaceae</taxon>
        <taxon>Histoplasma</taxon>
    </lineage>
</organism>
<accession>A0A8H7YET0</accession>
<feature type="domain" description="Aminoglycoside phosphotransferase" evidence="1">
    <location>
        <begin position="142"/>
        <end position="338"/>
    </location>
</feature>
<dbReference type="PANTHER" id="PTHR21310:SF15">
    <property type="entry name" value="AMINOGLYCOSIDE PHOSPHOTRANSFERASE DOMAIN-CONTAINING PROTEIN"/>
    <property type="match status" value="1"/>
</dbReference>
<dbReference type="InterPro" id="IPR011009">
    <property type="entry name" value="Kinase-like_dom_sf"/>
</dbReference>
<dbReference type="SUPFAM" id="SSF56112">
    <property type="entry name" value="Protein kinase-like (PK-like)"/>
    <property type="match status" value="1"/>
</dbReference>
<evidence type="ECO:0000313" key="3">
    <source>
        <dbReference type="Proteomes" id="UP000670092"/>
    </source>
</evidence>
<dbReference type="EMBL" id="JAEVHI010000006">
    <property type="protein sequence ID" value="KAG5288495.1"/>
    <property type="molecule type" value="Genomic_DNA"/>
</dbReference>
<dbReference type="PANTHER" id="PTHR21310">
    <property type="entry name" value="AMINOGLYCOSIDE PHOSPHOTRANSFERASE-RELATED-RELATED"/>
    <property type="match status" value="1"/>
</dbReference>